<keyword evidence="5" id="KW-0804">Transcription</keyword>
<evidence type="ECO:0000256" key="1">
    <source>
        <dbReference type="ARBA" id="ARBA00004123"/>
    </source>
</evidence>
<dbReference type="SUPFAM" id="SSF46689">
    <property type="entry name" value="Homeodomain-like"/>
    <property type="match status" value="1"/>
</dbReference>
<comment type="subcellular location">
    <subcellularLocation>
        <location evidence="1">Nucleus</location>
    </subcellularLocation>
</comment>
<dbReference type="GO" id="GO:0003677">
    <property type="term" value="F:DNA binding"/>
    <property type="evidence" value="ECO:0007669"/>
    <property type="project" value="UniProtKB-KW"/>
</dbReference>
<gene>
    <name evidence="10" type="ORF">HPP92_010672</name>
</gene>
<dbReference type="InterPro" id="IPR051953">
    <property type="entry name" value="Plant_SW-associated_TFs"/>
</dbReference>
<protein>
    <recommendedName>
        <fullName evidence="12">MYB transcription factor</fullName>
    </recommendedName>
</protein>
<keyword evidence="11" id="KW-1185">Reference proteome</keyword>
<evidence type="ECO:0000256" key="4">
    <source>
        <dbReference type="ARBA" id="ARBA00023125"/>
    </source>
</evidence>
<evidence type="ECO:0000256" key="5">
    <source>
        <dbReference type="ARBA" id="ARBA00023163"/>
    </source>
</evidence>
<name>A0A835UXS5_VANPL</name>
<dbReference type="CDD" id="cd00167">
    <property type="entry name" value="SANT"/>
    <property type="match status" value="1"/>
</dbReference>
<evidence type="ECO:0000256" key="3">
    <source>
        <dbReference type="ARBA" id="ARBA00023015"/>
    </source>
</evidence>
<keyword evidence="2" id="KW-0677">Repeat</keyword>
<dbReference type="PANTHER" id="PTHR47997">
    <property type="entry name" value="MYB DOMAIN PROTEIN 55"/>
    <property type="match status" value="1"/>
</dbReference>
<dbReference type="OrthoDB" id="361797at2759"/>
<feature type="non-terminal residue" evidence="10">
    <location>
        <position position="95"/>
    </location>
</feature>
<dbReference type="InterPro" id="IPR001005">
    <property type="entry name" value="SANT/Myb"/>
</dbReference>
<feature type="compositionally biased region" description="Polar residues" evidence="7">
    <location>
        <begin position="64"/>
        <end position="75"/>
    </location>
</feature>
<feature type="region of interest" description="Disordered" evidence="7">
    <location>
        <begin position="57"/>
        <end position="95"/>
    </location>
</feature>
<keyword evidence="4" id="KW-0238">DNA-binding</keyword>
<keyword evidence="3" id="KW-0805">Transcription regulation</keyword>
<dbReference type="Proteomes" id="UP000636800">
    <property type="component" value="Chromosome 5"/>
</dbReference>
<evidence type="ECO:0000256" key="2">
    <source>
        <dbReference type="ARBA" id="ARBA00022737"/>
    </source>
</evidence>
<evidence type="ECO:0000256" key="6">
    <source>
        <dbReference type="ARBA" id="ARBA00023242"/>
    </source>
</evidence>
<evidence type="ECO:0000313" key="10">
    <source>
        <dbReference type="EMBL" id="KAG0479814.1"/>
    </source>
</evidence>
<dbReference type="AlphaFoldDB" id="A0A835UXS5"/>
<sequence length="95" mass="11121">WLRWINYLREDLKRGNISKEEEDTIVQLRANLGNRWSVIAKSSGRTDNEIKNYWNSHLSRKVQESQNNDGGNSKANIPKRKGGRPRKSAKEESRR</sequence>
<feature type="compositionally biased region" description="Basic residues" evidence="7">
    <location>
        <begin position="77"/>
        <end position="87"/>
    </location>
</feature>
<dbReference type="GO" id="GO:0005634">
    <property type="term" value="C:nucleus"/>
    <property type="evidence" value="ECO:0007669"/>
    <property type="project" value="UniProtKB-SubCell"/>
</dbReference>
<evidence type="ECO:0008006" key="12">
    <source>
        <dbReference type="Google" id="ProtNLM"/>
    </source>
</evidence>
<organism evidence="10 11">
    <name type="scientific">Vanilla planifolia</name>
    <name type="common">Vanilla</name>
    <dbReference type="NCBI Taxonomy" id="51239"/>
    <lineage>
        <taxon>Eukaryota</taxon>
        <taxon>Viridiplantae</taxon>
        <taxon>Streptophyta</taxon>
        <taxon>Embryophyta</taxon>
        <taxon>Tracheophyta</taxon>
        <taxon>Spermatophyta</taxon>
        <taxon>Magnoliopsida</taxon>
        <taxon>Liliopsida</taxon>
        <taxon>Asparagales</taxon>
        <taxon>Orchidaceae</taxon>
        <taxon>Vanilloideae</taxon>
        <taxon>Vanilleae</taxon>
        <taxon>Vanilla</taxon>
    </lineage>
</organism>
<accession>A0A835UXS5</accession>
<proteinExistence type="predicted"/>
<evidence type="ECO:0000259" key="8">
    <source>
        <dbReference type="PROSITE" id="PS50090"/>
    </source>
</evidence>
<dbReference type="InterPro" id="IPR017930">
    <property type="entry name" value="Myb_dom"/>
</dbReference>
<feature type="domain" description="HTH myb-type" evidence="9">
    <location>
        <begin position="9"/>
        <end position="62"/>
    </location>
</feature>
<evidence type="ECO:0000259" key="9">
    <source>
        <dbReference type="PROSITE" id="PS51294"/>
    </source>
</evidence>
<evidence type="ECO:0000313" key="11">
    <source>
        <dbReference type="Proteomes" id="UP000636800"/>
    </source>
</evidence>
<dbReference type="EMBL" id="JADCNL010000005">
    <property type="protein sequence ID" value="KAG0479814.1"/>
    <property type="molecule type" value="Genomic_DNA"/>
</dbReference>
<dbReference type="PROSITE" id="PS51294">
    <property type="entry name" value="HTH_MYB"/>
    <property type="match status" value="1"/>
</dbReference>
<dbReference type="PANTHER" id="PTHR47997:SF75">
    <property type="entry name" value="MYB DOMAIN PROTEIN 55"/>
    <property type="match status" value="1"/>
</dbReference>
<reference evidence="10 11" key="1">
    <citation type="journal article" date="2020" name="Nat. Food">
        <title>A phased Vanilla planifolia genome enables genetic improvement of flavour and production.</title>
        <authorList>
            <person name="Hasing T."/>
            <person name="Tang H."/>
            <person name="Brym M."/>
            <person name="Khazi F."/>
            <person name="Huang T."/>
            <person name="Chambers A.H."/>
        </authorList>
    </citation>
    <scope>NUCLEOTIDE SEQUENCE [LARGE SCALE GENOMIC DNA]</scope>
    <source>
        <tissue evidence="10">Leaf</tissue>
    </source>
</reference>
<comment type="caution">
    <text evidence="10">The sequence shown here is derived from an EMBL/GenBank/DDBJ whole genome shotgun (WGS) entry which is preliminary data.</text>
</comment>
<evidence type="ECO:0000256" key="7">
    <source>
        <dbReference type="SAM" id="MobiDB-lite"/>
    </source>
</evidence>
<dbReference type="SMART" id="SM00717">
    <property type="entry name" value="SANT"/>
    <property type="match status" value="1"/>
</dbReference>
<dbReference type="Pfam" id="PF00249">
    <property type="entry name" value="Myb_DNA-binding"/>
    <property type="match status" value="1"/>
</dbReference>
<keyword evidence="6" id="KW-0539">Nucleus</keyword>
<dbReference type="PROSITE" id="PS50090">
    <property type="entry name" value="MYB_LIKE"/>
    <property type="match status" value="1"/>
</dbReference>
<dbReference type="InterPro" id="IPR009057">
    <property type="entry name" value="Homeodomain-like_sf"/>
</dbReference>
<feature type="domain" description="Myb-like" evidence="8">
    <location>
        <begin position="9"/>
        <end position="58"/>
    </location>
</feature>
<dbReference type="Gene3D" id="1.10.10.60">
    <property type="entry name" value="Homeodomain-like"/>
    <property type="match status" value="1"/>
</dbReference>